<protein>
    <submittedName>
        <fullName evidence="11">2Fe-2S iron-sulfur cluster-binding protein</fullName>
    </submittedName>
</protein>
<dbReference type="EMBL" id="JALGAR010000002">
    <property type="protein sequence ID" value="MCI4658221.1"/>
    <property type="molecule type" value="Genomic_DNA"/>
</dbReference>
<dbReference type="GO" id="GO:0051537">
    <property type="term" value="F:2 iron, 2 sulfur cluster binding"/>
    <property type="evidence" value="ECO:0007669"/>
    <property type="project" value="UniProtKB-KW"/>
</dbReference>
<dbReference type="Pfam" id="PF00111">
    <property type="entry name" value="Fer2"/>
    <property type="match status" value="1"/>
</dbReference>
<proteinExistence type="predicted"/>
<feature type="domain" description="2Fe-2S ferredoxin-type" evidence="9">
    <location>
        <begin position="449"/>
        <end position="536"/>
    </location>
</feature>
<reference evidence="11" key="1">
    <citation type="submission" date="2022-03" db="EMBL/GenBank/DDBJ databases">
        <title>Cryobacterium sp. nov. strain ZS14-85, isolated from Antarctic soil.</title>
        <authorList>
            <person name="Li J."/>
            <person name="Niu G."/>
        </authorList>
    </citation>
    <scope>NUCLEOTIDE SEQUENCE</scope>
    <source>
        <strain evidence="11">ZS14-85</strain>
    </source>
</reference>
<keyword evidence="5" id="KW-0560">Oxidoreductase</keyword>
<gene>
    <name evidence="11" type="ORF">MQH31_10425</name>
</gene>
<feature type="transmembrane region" description="Helical" evidence="8">
    <location>
        <begin position="124"/>
        <end position="142"/>
    </location>
</feature>
<evidence type="ECO:0000256" key="5">
    <source>
        <dbReference type="ARBA" id="ARBA00023002"/>
    </source>
</evidence>
<sequence length="536" mass="57957">MNDPHIWWYISRASAVIGWALMTLSVVWGILLSTRVMRQIDNPAWLQDLHRYFGGAAIVMVAVHMVTLMLDGWLHLTIAEVLVPFTSHFKALPVALGVTAFYLLIAVQGTSLLMRFLPRRFWKVVHYSSYATLILVSFHAAFSGTDVGTSWYRVVSIALILLAMLAVVLRLVATKRGSGAVAGRATDAARGIRPAPALPETRTMRVAAVTRVAEGVLGIRLVPVPPAGSAPELLPAWHPGAHITLHLPNGLERQYSLCGDPAERSHLDIAVLQTETSRGGSAWIHANVAPGLVLEVSGPLNHFDLEPAAAYLFIAGGIGITPIMGMIESLPARRDWKLVYLGRSRSTMAFLDALLKRYPDRVEVFARDEQLVQPEASELLINAFGGLGGLGIVSGLDAAPAPDTFASRADVYCCGPESLMQAVAALVPRERMHFERFIAVDRESAQEPQAVTVTCARSDVTFAVAAGESILDALENNGMPILGSCRTGVCGTCEVRVVTGTPDHLDSVMDDEEKDSLRVMYPCVSRATSAELVLDI</sequence>
<keyword evidence="12" id="KW-1185">Reference proteome</keyword>
<dbReference type="PROSITE" id="PS51384">
    <property type="entry name" value="FAD_FR"/>
    <property type="match status" value="1"/>
</dbReference>
<dbReference type="PANTHER" id="PTHR47354:SF1">
    <property type="entry name" value="CARNITINE MONOOXYGENASE REDUCTASE SUBUNIT"/>
    <property type="match status" value="1"/>
</dbReference>
<dbReference type="PRINTS" id="PR00409">
    <property type="entry name" value="PHDIOXRDTASE"/>
</dbReference>
<dbReference type="InterPro" id="IPR050415">
    <property type="entry name" value="MRET"/>
</dbReference>
<evidence type="ECO:0000256" key="2">
    <source>
        <dbReference type="ARBA" id="ARBA00022630"/>
    </source>
</evidence>
<organism evidence="11 12">
    <name type="scientific">Cryobacterium zhongshanensis</name>
    <dbReference type="NCBI Taxonomy" id="2928153"/>
    <lineage>
        <taxon>Bacteria</taxon>
        <taxon>Bacillati</taxon>
        <taxon>Actinomycetota</taxon>
        <taxon>Actinomycetes</taxon>
        <taxon>Micrococcales</taxon>
        <taxon>Microbacteriaceae</taxon>
        <taxon>Cryobacterium</taxon>
    </lineage>
</organism>
<keyword evidence="8" id="KW-0472">Membrane</keyword>
<feature type="transmembrane region" description="Helical" evidence="8">
    <location>
        <begin position="94"/>
        <end position="117"/>
    </location>
</feature>
<keyword evidence="3" id="KW-0001">2Fe-2S</keyword>
<evidence type="ECO:0000256" key="3">
    <source>
        <dbReference type="ARBA" id="ARBA00022714"/>
    </source>
</evidence>
<dbReference type="PROSITE" id="PS00197">
    <property type="entry name" value="2FE2S_FER_1"/>
    <property type="match status" value="1"/>
</dbReference>
<keyword evidence="8" id="KW-0812">Transmembrane</keyword>
<feature type="domain" description="FAD-binding FR-type" evidence="10">
    <location>
        <begin position="199"/>
        <end position="306"/>
    </location>
</feature>
<keyword evidence="4" id="KW-0479">Metal-binding</keyword>
<dbReference type="InterPro" id="IPR017938">
    <property type="entry name" value="Riboflavin_synthase-like_b-brl"/>
</dbReference>
<dbReference type="SUPFAM" id="SSF63380">
    <property type="entry name" value="Riboflavin synthase domain-like"/>
    <property type="match status" value="1"/>
</dbReference>
<evidence type="ECO:0000313" key="12">
    <source>
        <dbReference type="Proteomes" id="UP001165341"/>
    </source>
</evidence>
<dbReference type="SUPFAM" id="SSF54292">
    <property type="entry name" value="2Fe-2S ferredoxin-like"/>
    <property type="match status" value="1"/>
</dbReference>
<feature type="transmembrane region" description="Helical" evidence="8">
    <location>
        <begin position="6"/>
        <end position="31"/>
    </location>
</feature>
<dbReference type="Gene3D" id="3.10.20.30">
    <property type="match status" value="1"/>
</dbReference>
<dbReference type="InterPro" id="IPR001041">
    <property type="entry name" value="2Fe-2S_ferredoxin-type"/>
</dbReference>
<evidence type="ECO:0000256" key="4">
    <source>
        <dbReference type="ARBA" id="ARBA00022723"/>
    </source>
</evidence>
<keyword evidence="7" id="KW-0411">Iron-sulfur</keyword>
<dbReference type="CDD" id="cd06185">
    <property type="entry name" value="PDR_like"/>
    <property type="match status" value="1"/>
</dbReference>
<evidence type="ECO:0000313" key="11">
    <source>
        <dbReference type="EMBL" id="MCI4658221.1"/>
    </source>
</evidence>
<evidence type="ECO:0000256" key="1">
    <source>
        <dbReference type="ARBA" id="ARBA00001974"/>
    </source>
</evidence>
<evidence type="ECO:0000259" key="10">
    <source>
        <dbReference type="PROSITE" id="PS51384"/>
    </source>
</evidence>
<dbReference type="CDD" id="cd00207">
    <property type="entry name" value="fer2"/>
    <property type="match status" value="1"/>
</dbReference>
<dbReference type="PANTHER" id="PTHR47354">
    <property type="entry name" value="NADH OXIDOREDUCTASE HCR"/>
    <property type="match status" value="1"/>
</dbReference>
<dbReference type="SUPFAM" id="SSF52343">
    <property type="entry name" value="Ferredoxin reductase-like, C-terminal NADP-linked domain"/>
    <property type="match status" value="1"/>
</dbReference>
<accession>A0AA41UKS5</accession>
<keyword evidence="8" id="KW-1133">Transmembrane helix</keyword>
<dbReference type="Gene3D" id="2.40.30.10">
    <property type="entry name" value="Translation factors"/>
    <property type="match status" value="1"/>
</dbReference>
<dbReference type="GO" id="GO:0046872">
    <property type="term" value="F:metal ion binding"/>
    <property type="evidence" value="ECO:0007669"/>
    <property type="project" value="UniProtKB-KW"/>
</dbReference>
<evidence type="ECO:0000256" key="7">
    <source>
        <dbReference type="ARBA" id="ARBA00023014"/>
    </source>
</evidence>
<dbReference type="AlphaFoldDB" id="A0AA41UKS5"/>
<dbReference type="Gene3D" id="3.40.50.80">
    <property type="entry name" value="Nucleotide-binding domain of ferredoxin-NADP reductase (FNR) module"/>
    <property type="match status" value="1"/>
</dbReference>
<comment type="cofactor">
    <cofactor evidence="1">
        <name>FAD</name>
        <dbReference type="ChEBI" id="CHEBI:57692"/>
    </cofactor>
</comment>
<dbReference type="InterPro" id="IPR036010">
    <property type="entry name" value="2Fe-2S_ferredoxin-like_sf"/>
</dbReference>
<evidence type="ECO:0000256" key="8">
    <source>
        <dbReference type="SAM" id="Phobius"/>
    </source>
</evidence>
<dbReference type="GO" id="GO:0016491">
    <property type="term" value="F:oxidoreductase activity"/>
    <property type="evidence" value="ECO:0007669"/>
    <property type="project" value="UniProtKB-KW"/>
</dbReference>
<feature type="transmembrane region" description="Helical" evidence="8">
    <location>
        <begin position="52"/>
        <end position="74"/>
    </location>
</feature>
<dbReference type="InterPro" id="IPR006058">
    <property type="entry name" value="2Fe2S_fd_BS"/>
</dbReference>
<feature type="transmembrane region" description="Helical" evidence="8">
    <location>
        <begin position="154"/>
        <end position="173"/>
    </location>
</feature>
<keyword evidence="2" id="KW-0285">Flavoprotein</keyword>
<comment type="caution">
    <text evidence="11">The sequence shown here is derived from an EMBL/GenBank/DDBJ whole genome shotgun (WGS) entry which is preliminary data.</text>
</comment>
<name>A0AA41UKS5_9MICO</name>
<dbReference type="Proteomes" id="UP001165341">
    <property type="component" value="Unassembled WGS sequence"/>
</dbReference>
<dbReference type="InterPro" id="IPR017927">
    <property type="entry name" value="FAD-bd_FR_type"/>
</dbReference>
<dbReference type="InterPro" id="IPR012675">
    <property type="entry name" value="Beta-grasp_dom_sf"/>
</dbReference>
<dbReference type="InterPro" id="IPR039261">
    <property type="entry name" value="FNR_nucleotide-bd"/>
</dbReference>
<dbReference type="PROSITE" id="PS51085">
    <property type="entry name" value="2FE2S_FER_2"/>
    <property type="match status" value="1"/>
</dbReference>
<evidence type="ECO:0000259" key="9">
    <source>
        <dbReference type="PROSITE" id="PS51085"/>
    </source>
</evidence>
<evidence type="ECO:0000256" key="6">
    <source>
        <dbReference type="ARBA" id="ARBA00023004"/>
    </source>
</evidence>
<keyword evidence="6" id="KW-0408">Iron</keyword>
<dbReference type="RefSeq" id="WP_243011979.1">
    <property type="nucleotide sequence ID" value="NZ_JALGAR010000002.1"/>
</dbReference>